<evidence type="ECO:0000313" key="7">
    <source>
        <dbReference type="Proteomes" id="UP001151760"/>
    </source>
</evidence>
<proteinExistence type="predicted"/>
<accession>A0ABQ5GT55</accession>
<dbReference type="PANTHER" id="PTHR33248">
    <property type="entry name" value="ZINC ION-BINDING PROTEIN"/>
    <property type="match status" value="1"/>
</dbReference>
<dbReference type="PROSITE" id="PS51999">
    <property type="entry name" value="ZF_GRF"/>
    <property type="match status" value="1"/>
</dbReference>
<evidence type="ECO:0000313" key="6">
    <source>
        <dbReference type="EMBL" id="GJT78831.1"/>
    </source>
</evidence>
<reference evidence="6" key="1">
    <citation type="journal article" date="2022" name="Int. J. Mol. Sci.">
        <title>Draft Genome of Tanacetum Coccineum: Genomic Comparison of Closely Related Tanacetum-Family Plants.</title>
        <authorList>
            <person name="Yamashiro T."/>
            <person name="Shiraishi A."/>
            <person name="Nakayama K."/>
            <person name="Satake H."/>
        </authorList>
    </citation>
    <scope>NUCLEOTIDE SEQUENCE</scope>
</reference>
<keyword evidence="2 4" id="KW-0863">Zinc-finger</keyword>
<evidence type="ECO:0000256" key="2">
    <source>
        <dbReference type="ARBA" id="ARBA00022771"/>
    </source>
</evidence>
<evidence type="ECO:0000256" key="4">
    <source>
        <dbReference type="PROSITE-ProRule" id="PRU01343"/>
    </source>
</evidence>
<evidence type="ECO:0000259" key="5">
    <source>
        <dbReference type="PROSITE" id="PS51999"/>
    </source>
</evidence>
<comment type="caution">
    <text evidence="6">The sequence shown here is derived from an EMBL/GenBank/DDBJ whole genome shotgun (WGS) entry which is preliminary data.</text>
</comment>
<evidence type="ECO:0000256" key="3">
    <source>
        <dbReference type="ARBA" id="ARBA00022833"/>
    </source>
</evidence>
<keyword evidence="3" id="KW-0862">Zinc</keyword>
<evidence type="ECO:0000256" key="1">
    <source>
        <dbReference type="ARBA" id="ARBA00022723"/>
    </source>
</evidence>
<reference evidence="6" key="2">
    <citation type="submission" date="2022-01" db="EMBL/GenBank/DDBJ databases">
        <authorList>
            <person name="Yamashiro T."/>
            <person name="Shiraishi A."/>
            <person name="Satake H."/>
            <person name="Nakayama K."/>
        </authorList>
    </citation>
    <scope>NUCLEOTIDE SEQUENCE</scope>
</reference>
<feature type="domain" description="GRF-type" evidence="5">
    <location>
        <begin position="4"/>
        <end position="45"/>
    </location>
</feature>
<keyword evidence="1" id="KW-0479">Metal-binding</keyword>
<gene>
    <name evidence="6" type="ORF">Tco_1045556</name>
</gene>
<dbReference type="Pfam" id="PF06839">
    <property type="entry name" value="Zn_ribbon_GRF"/>
    <property type="match status" value="1"/>
</dbReference>
<organism evidence="6 7">
    <name type="scientific">Tanacetum coccineum</name>
    <dbReference type="NCBI Taxonomy" id="301880"/>
    <lineage>
        <taxon>Eukaryota</taxon>
        <taxon>Viridiplantae</taxon>
        <taxon>Streptophyta</taxon>
        <taxon>Embryophyta</taxon>
        <taxon>Tracheophyta</taxon>
        <taxon>Spermatophyta</taxon>
        <taxon>Magnoliopsida</taxon>
        <taxon>eudicotyledons</taxon>
        <taxon>Gunneridae</taxon>
        <taxon>Pentapetalae</taxon>
        <taxon>asterids</taxon>
        <taxon>campanulids</taxon>
        <taxon>Asterales</taxon>
        <taxon>Asteraceae</taxon>
        <taxon>Asteroideae</taxon>
        <taxon>Anthemideae</taxon>
        <taxon>Anthemidinae</taxon>
        <taxon>Tanacetum</taxon>
    </lineage>
</organism>
<dbReference type="EMBL" id="BQNB010018838">
    <property type="protein sequence ID" value="GJT78831.1"/>
    <property type="molecule type" value="Genomic_DNA"/>
</dbReference>
<sequence>MALCFCGLPAVTRTSWTDANPGRRFLGCPQIEGQRCIYFGWLDPPMCQRALMIIPGLLRARNRLEADMMVYLSSSGSVLGYFDGSCSMMMYVYVYDLR</sequence>
<keyword evidence="7" id="KW-1185">Reference proteome</keyword>
<dbReference type="InterPro" id="IPR010666">
    <property type="entry name" value="Znf_GRF"/>
</dbReference>
<dbReference type="Proteomes" id="UP001151760">
    <property type="component" value="Unassembled WGS sequence"/>
</dbReference>
<name>A0ABQ5GT55_9ASTR</name>
<protein>
    <submittedName>
        <fullName evidence="6">Zinc finger, GRF-type containing protein</fullName>
    </submittedName>
</protein>